<accession>B2WP86</accession>
<comment type="cofactor">
    <cofactor evidence="1">
        <name>pyridoxal 5'-phosphate</name>
        <dbReference type="ChEBI" id="CHEBI:597326"/>
    </cofactor>
</comment>
<reference evidence="8" key="1">
    <citation type="journal article" date="2013" name="G3 (Bethesda)">
        <title>Comparative genomics of a plant-pathogenic fungus, Pyrenophora tritici-repentis, reveals transduplication and the impact of repeat elements on pathogenicity and population divergence.</title>
        <authorList>
            <person name="Manning V.A."/>
            <person name="Pandelova I."/>
            <person name="Dhillon B."/>
            <person name="Wilhelm L.J."/>
            <person name="Goodwin S.B."/>
            <person name="Berlin A.M."/>
            <person name="Figueroa M."/>
            <person name="Freitag M."/>
            <person name="Hane J.K."/>
            <person name="Henrissat B."/>
            <person name="Holman W.H."/>
            <person name="Kodira C.D."/>
            <person name="Martin J."/>
            <person name="Oliver R.P."/>
            <person name="Robbertse B."/>
            <person name="Schackwitz W."/>
            <person name="Schwartz D.C."/>
            <person name="Spatafora J.W."/>
            <person name="Turgeon B.G."/>
            <person name="Yandava C."/>
            <person name="Young S."/>
            <person name="Zhou S."/>
            <person name="Zeng Q."/>
            <person name="Grigoriev I.V."/>
            <person name="Ma L.-J."/>
            <person name="Ciuffetti L.M."/>
        </authorList>
    </citation>
    <scope>NUCLEOTIDE SEQUENCE [LARGE SCALE GENOMIC DNA]</scope>
    <source>
        <strain evidence="8">Pt-1C-BFP</strain>
    </source>
</reference>
<dbReference type="SUPFAM" id="SSF53686">
    <property type="entry name" value="Tryptophan synthase beta subunit-like PLP-dependent enzymes"/>
    <property type="match status" value="1"/>
</dbReference>
<dbReference type="FunFam" id="3.40.50.1100:FF:000005">
    <property type="entry name" value="Threonine dehydratase catabolic"/>
    <property type="match status" value="1"/>
</dbReference>
<feature type="domain" description="Tryptophan synthase beta chain-like PALP" evidence="6">
    <location>
        <begin position="2"/>
        <end position="257"/>
    </location>
</feature>
<evidence type="ECO:0000256" key="2">
    <source>
        <dbReference type="ARBA" id="ARBA00010869"/>
    </source>
</evidence>
<feature type="transmembrane region" description="Helical" evidence="5">
    <location>
        <begin position="136"/>
        <end position="154"/>
    </location>
</feature>
<dbReference type="GO" id="GO:0009097">
    <property type="term" value="P:isoleucine biosynthetic process"/>
    <property type="evidence" value="ECO:0007669"/>
    <property type="project" value="TreeGrafter"/>
</dbReference>
<keyword evidence="5" id="KW-0812">Transmembrane</keyword>
<dbReference type="Pfam" id="PF00291">
    <property type="entry name" value="PALP"/>
    <property type="match status" value="1"/>
</dbReference>
<evidence type="ECO:0000313" key="7">
    <source>
        <dbReference type="EMBL" id="EDU45952.1"/>
    </source>
</evidence>
<dbReference type="Gene3D" id="3.40.50.1100">
    <property type="match status" value="2"/>
</dbReference>
<comment type="similarity">
    <text evidence="2">Belongs to the serine/threonine dehydratase family.</text>
</comment>
<dbReference type="EMBL" id="DS231634">
    <property type="protein sequence ID" value="EDU45952.1"/>
    <property type="molecule type" value="Genomic_DNA"/>
</dbReference>
<dbReference type="OMA" id="YVIAGHG"/>
<dbReference type="GO" id="GO:0003941">
    <property type="term" value="F:L-serine ammonia-lyase activity"/>
    <property type="evidence" value="ECO:0007669"/>
    <property type="project" value="TreeGrafter"/>
</dbReference>
<proteinExistence type="inferred from homology"/>
<dbReference type="PANTHER" id="PTHR48078">
    <property type="entry name" value="THREONINE DEHYDRATASE, MITOCHONDRIAL-RELATED"/>
    <property type="match status" value="1"/>
</dbReference>
<keyword evidence="5" id="KW-0472">Membrane</keyword>
<keyword evidence="5" id="KW-1133">Transmembrane helix</keyword>
<dbReference type="GO" id="GO:0004794">
    <property type="term" value="F:threonine deaminase activity"/>
    <property type="evidence" value="ECO:0007669"/>
    <property type="project" value="TreeGrafter"/>
</dbReference>
<evidence type="ECO:0000313" key="8">
    <source>
        <dbReference type="Proteomes" id="UP000001471"/>
    </source>
</evidence>
<dbReference type="InterPro" id="IPR036052">
    <property type="entry name" value="TrpB-like_PALP_sf"/>
</dbReference>
<organism evidence="7 8">
    <name type="scientific">Pyrenophora tritici-repentis (strain Pt-1C-BFP)</name>
    <name type="common">Wheat tan spot fungus</name>
    <name type="synonym">Drechslera tritici-repentis</name>
    <dbReference type="NCBI Taxonomy" id="426418"/>
    <lineage>
        <taxon>Eukaryota</taxon>
        <taxon>Fungi</taxon>
        <taxon>Dikarya</taxon>
        <taxon>Ascomycota</taxon>
        <taxon>Pezizomycotina</taxon>
        <taxon>Dothideomycetes</taxon>
        <taxon>Pleosporomycetidae</taxon>
        <taxon>Pleosporales</taxon>
        <taxon>Pleosporineae</taxon>
        <taxon>Pleosporaceae</taxon>
        <taxon>Pyrenophora</taxon>
    </lineage>
</organism>
<dbReference type="eggNOG" id="KOG1250">
    <property type="taxonomic scope" value="Eukaryota"/>
</dbReference>
<evidence type="ECO:0000256" key="4">
    <source>
        <dbReference type="ARBA" id="ARBA00023239"/>
    </source>
</evidence>
<evidence type="ECO:0000259" key="6">
    <source>
        <dbReference type="Pfam" id="PF00291"/>
    </source>
</evidence>
<dbReference type="PANTHER" id="PTHR48078:SF11">
    <property type="entry name" value="THREONINE DEHYDRATASE, MITOCHONDRIAL"/>
    <property type="match status" value="1"/>
</dbReference>
<dbReference type="HOGENOM" id="CLU_021152_4_2_1"/>
<keyword evidence="4" id="KW-0456">Lyase</keyword>
<dbReference type="STRING" id="426418.B2WP86"/>
<sequence>MLKREEQLPTFSFKLRGAYNKMAYLRPKDSWKGVITCSTGNHAYGVAFSSRCLKIPAIIVMPLKTPEIIKKPISQMGAKIVLYGADYEEAEEEARRLAELHNIIFISAFDDPYVIAGHGTIGMEISRQTDLKKLKAIFCAVGGGGMIAGIGLYIKRLAPNVQIIGVESVDANAMAQSLRARKRVILEQVDTFSGSAAVKIVGEETFRICLDVVDSIEEVTVDETCAAIKDIYDDTRVLAEPAGALPLAGLQKWAARNPSLHEDSSLIAIPAKNIN</sequence>
<evidence type="ECO:0000256" key="1">
    <source>
        <dbReference type="ARBA" id="ARBA00001933"/>
    </source>
</evidence>
<dbReference type="Proteomes" id="UP000001471">
    <property type="component" value="Unassembled WGS sequence"/>
</dbReference>
<dbReference type="AlphaFoldDB" id="B2WP86"/>
<dbReference type="InterPro" id="IPR000634">
    <property type="entry name" value="Ser/Thr_deHydtase_PyrdxlP-BS"/>
</dbReference>
<keyword evidence="3" id="KW-0663">Pyridoxal phosphate</keyword>
<protein>
    <submittedName>
        <fullName evidence="7">Threonine dehydratase catabolic</fullName>
    </submittedName>
</protein>
<evidence type="ECO:0000256" key="5">
    <source>
        <dbReference type="SAM" id="Phobius"/>
    </source>
</evidence>
<dbReference type="InterPro" id="IPR001926">
    <property type="entry name" value="TrpB-like_PALP"/>
</dbReference>
<dbReference type="GO" id="GO:0006567">
    <property type="term" value="P:L-threonine catabolic process"/>
    <property type="evidence" value="ECO:0007669"/>
    <property type="project" value="TreeGrafter"/>
</dbReference>
<dbReference type="PROSITE" id="PS00165">
    <property type="entry name" value="DEHYDRATASE_SER_THR"/>
    <property type="match status" value="1"/>
</dbReference>
<evidence type="ECO:0000256" key="3">
    <source>
        <dbReference type="ARBA" id="ARBA00022898"/>
    </source>
</evidence>
<dbReference type="InterPro" id="IPR050147">
    <property type="entry name" value="Ser/Thr_Dehydratase"/>
</dbReference>
<dbReference type="InParanoid" id="B2WP86"/>
<dbReference type="GO" id="GO:0006565">
    <property type="term" value="P:L-serine catabolic process"/>
    <property type="evidence" value="ECO:0007669"/>
    <property type="project" value="TreeGrafter"/>
</dbReference>
<gene>
    <name evidence="7" type="ORF">PTRG_11796</name>
</gene>
<name>B2WP86_PYRTR</name>
<dbReference type="GO" id="GO:0030170">
    <property type="term" value="F:pyridoxal phosphate binding"/>
    <property type="evidence" value="ECO:0007669"/>
    <property type="project" value="InterPro"/>
</dbReference>